<dbReference type="eggNOG" id="COG4773">
    <property type="taxonomic scope" value="Bacteria"/>
</dbReference>
<evidence type="ECO:0000256" key="4">
    <source>
        <dbReference type="ARBA" id="ARBA00022496"/>
    </source>
</evidence>
<evidence type="ECO:0000256" key="8">
    <source>
        <dbReference type="ARBA" id="ARBA00023077"/>
    </source>
</evidence>
<name>K6YR47_9ALTE</name>
<protein>
    <submittedName>
        <fullName evidence="15">TonB-dependent receptor</fullName>
    </submittedName>
</protein>
<dbReference type="InterPro" id="IPR036942">
    <property type="entry name" value="Beta-barrel_TonB_sf"/>
</dbReference>
<evidence type="ECO:0000256" key="10">
    <source>
        <dbReference type="ARBA" id="ARBA00023237"/>
    </source>
</evidence>
<evidence type="ECO:0000313" key="15">
    <source>
        <dbReference type="EMBL" id="GAC20652.1"/>
    </source>
</evidence>
<comment type="similarity">
    <text evidence="11 12">Belongs to the TonB-dependent receptor family.</text>
</comment>
<evidence type="ECO:0000256" key="11">
    <source>
        <dbReference type="PROSITE-ProRule" id="PRU01360"/>
    </source>
</evidence>
<keyword evidence="8 12" id="KW-0798">TonB box</keyword>
<dbReference type="PANTHER" id="PTHR32552">
    <property type="entry name" value="FERRICHROME IRON RECEPTOR-RELATED"/>
    <property type="match status" value="1"/>
</dbReference>
<dbReference type="Gene3D" id="2.40.170.20">
    <property type="entry name" value="TonB-dependent receptor, beta-barrel domain"/>
    <property type="match status" value="1"/>
</dbReference>
<dbReference type="InterPro" id="IPR012910">
    <property type="entry name" value="Plug_dom"/>
</dbReference>
<evidence type="ECO:0000259" key="13">
    <source>
        <dbReference type="Pfam" id="PF00593"/>
    </source>
</evidence>
<comment type="subcellular location">
    <subcellularLocation>
        <location evidence="1 11">Cell outer membrane</location>
        <topology evidence="1 11">Multi-pass membrane protein</topology>
    </subcellularLocation>
</comment>
<keyword evidence="6" id="KW-0408">Iron</keyword>
<evidence type="ECO:0000256" key="5">
    <source>
        <dbReference type="ARBA" id="ARBA00022692"/>
    </source>
</evidence>
<sequence length="755" mass="82778">MEYTQTIKHTFQNTSANAFAKTRIALFVATIIGSSAIQAQESASPGVAEQVEYERVVVTSRKRSESMNDVPISINVVSEDLINNLGASDFTDLIGVVPSLTAYQNGPGRTRLSIRGVANGGGNDNDTQNQETVGIYLDEIPISMGGMNPELALFDLKRVEVLRGPQGTLFGAGSMTGTVRLVSNDPNLSEFEGKYEASASTIEHGSQNASLKALVNVPIIEDKLAVRVSAYYLDNGGYIDNSLTGEKDLNDGNAKGAKLSALYIPSDELSIEMSLLHHDYSDNGRPVDIDSTPLFVRDYPSFDGYDDTMDIGNLTLTYDLDWAELVSSTSYFDRSIVNPRSLDLLIESALPPSVTPHELIDFTDSKVIVQEFRLASISDSDLQWTVGVYADKKDVFYENTFPVPGVDAILGTPSSDFGAPVDHLYYGFDDLTVKTYAVFGELYYDIGDFSITGGLRYFNWEQNIEFYQSGLFNGEANSDERPKGSVDGFNPKLNVSYHLNRDNLVYAQAAKGFRYGGINGAVPVSVCADELAEVERDGGDTRFFDPDEIWNYEVGVKGSDSKGTISYNATYFHINWTDMQTSRSFECGFGFKENVGDATSKGIELEVTVKPIEGLTLSAGGAYINTSLDADVPNLGAQKGDAAPFVPETSFTASAEYSMQLNENIEGFGWMNLQYTDDRFTEFSKENENYRKMDAYTLANLRLGVRFSGYEISLFANNLLDDDGVVRAIDRPPFDPPASIRVTPRTVGVTFRGGF</sequence>
<dbReference type="InterPro" id="IPR000531">
    <property type="entry name" value="Beta-barrel_TonB"/>
</dbReference>
<evidence type="ECO:0000256" key="6">
    <source>
        <dbReference type="ARBA" id="ARBA00023004"/>
    </source>
</evidence>
<dbReference type="OrthoDB" id="127311at2"/>
<dbReference type="SUPFAM" id="SSF56935">
    <property type="entry name" value="Porins"/>
    <property type="match status" value="1"/>
</dbReference>
<keyword evidence="4" id="KW-0410">Iron transport</keyword>
<keyword evidence="9 11" id="KW-0472">Membrane</keyword>
<evidence type="ECO:0000256" key="9">
    <source>
        <dbReference type="ARBA" id="ARBA00023136"/>
    </source>
</evidence>
<dbReference type="InterPro" id="IPR039426">
    <property type="entry name" value="TonB-dep_rcpt-like"/>
</dbReference>
<organism evidence="15 16">
    <name type="scientific">Paraglaciecola arctica BSs20135</name>
    <dbReference type="NCBI Taxonomy" id="493475"/>
    <lineage>
        <taxon>Bacteria</taxon>
        <taxon>Pseudomonadati</taxon>
        <taxon>Pseudomonadota</taxon>
        <taxon>Gammaproteobacteria</taxon>
        <taxon>Alteromonadales</taxon>
        <taxon>Alteromonadaceae</taxon>
        <taxon>Paraglaciecola</taxon>
    </lineage>
</organism>
<keyword evidence="16" id="KW-1185">Reference proteome</keyword>
<evidence type="ECO:0000256" key="12">
    <source>
        <dbReference type="RuleBase" id="RU003357"/>
    </source>
</evidence>
<evidence type="ECO:0000256" key="7">
    <source>
        <dbReference type="ARBA" id="ARBA00023065"/>
    </source>
</evidence>
<evidence type="ECO:0000256" key="2">
    <source>
        <dbReference type="ARBA" id="ARBA00022448"/>
    </source>
</evidence>
<dbReference type="AlphaFoldDB" id="K6YR47"/>
<dbReference type="RefSeq" id="WP_007622775.1">
    <property type="nucleotide sequence ID" value="NZ_BAEO01000055.1"/>
</dbReference>
<keyword evidence="15" id="KW-0675">Receptor</keyword>
<reference evidence="15 16" key="1">
    <citation type="journal article" date="2017" name="Antonie Van Leeuwenhoek">
        <title>Rhizobium rhizosphaerae sp. nov., a novel species isolated from rice rhizosphere.</title>
        <authorList>
            <person name="Zhao J.J."/>
            <person name="Zhang J."/>
            <person name="Zhang R.J."/>
            <person name="Zhang C.W."/>
            <person name="Yin H.Q."/>
            <person name="Zhang X.X."/>
        </authorList>
    </citation>
    <scope>NUCLEOTIDE SEQUENCE [LARGE SCALE GENOMIC DNA]</scope>
    <source>
        <strain evidence="15 16">BSs20135</strain>
    </source>
</reference>
<dbReference type="PANTHER" id="PTHR32552:SF81">
    <property type="entry name" value="TONB-DEPENDENT OUTER MEMBRANE RECEPTOR"/>
    <property type="match status" value="1"/>
</dbReference>
<gene>
    <name evidence="15" type="ORF">GARC_3698</name>
</gene>
<evidence type="ECO:0000256" key="3">
    <source>
        <dbReference type="ARBA" id="ARBA00022452"/>
    </source>
</evidence>
<keyword evidence="5 11" id="KW-0812">Transmembrane</keyword>
<feature type="domain" description="TonB-dependent receptor plug" evidence="14">
    <location>
        <begin position="68"/>
        <end position="178"/>
    </location>
</feature>
<keyword evidence="10 11" id="KW-0998">Cell outer membrane</keyword>
<evidence type="ECO:0000259" key="14">
    <source>
        <dbReference type="Pfam" id="PF07715"/>
    </source>
</evidence>
<accession>K6YR47</accession>
<evidence type="ECO:0000256" key="1">
    <source>
        <dbReference type="ARBA" id="ARBA00004571"/>
    </source>
</evidence>
<comment type="caution">
    <text evidence="15">The sequence shown here is derived from an EMBL/GenBank/DDBJ whole genome shotgun (WGS) entry which is preliminary data.</text>
</comment>
<dbReference type="Proteomes" id="UP000006327">
    <property type="component" value="Unassembled WGS sequence"/>
</dbReference>
<dbReference type="PROSITE" id="PS52016">
    <property type="entry name" value="TONB_DEPENDENT_REC_3"/>
    <property type="match status" value="1"/>
</dbReference>
<dbReference type="Pfam" id="PF07715">
    <property type="entry name" value="Plug"/>
    <property type="match status" value="1"/>
</dbReference>
<dbReference type="EMBL" id="BAEO01000055">
    <property type="protein sequence ID" value="GAC20652.1"/>
    <property type="molecule type" value="Genomic_DNA"/>
</dbReference>
<dbReference type="Pfam" id="PF00593">
    <property type="entry name" value="TonB_dep_Rec_b-barrel"/>
    <property type="match status" value="1"/>
</dbReference>
<dbReference type="GO" id="GO:0009279">
    <property type="term" value="C:cell outer membrane"/>
    <property type="evidence" value="ECO:0007669"/>
    <property type="project" value="UniProtKB-SubCell"/>
</dbReference>
<keyword evidence="3 11" id="KW-1134">Transmembrane beta strand</keyword>
<proteinExistence type="inferred from homology"/>
<dbReference type="GO" id="GO:0006826">
    <property type="term" value="P:iron ion transport"/>
    <property type="evidence" value="ECO:0007669"/>
    <property type="project" value="UniProtKB-KW"/>
</dbReference>
<dbReference type="STRING" id="493475.GARC_3698"/>
<evidence type="ECO:0000313" key="16">
    <source>
        <dbReference type="Proteomes" id="UP000006327"/>
    </source>
</evidence>
<keyword evidence="2 11" id="KW-0813">Transport</keyword>
<feature type="domain" description="TonB-dependent receptor-like beta-barrel" evidence="13">
    <location>
        <begin position="284"/>
        <end position="719"/>
    </location>
</feature>
<keyword evidence="7" id="KW-0406">Ion transport</keyword>